<evidence type="ECO:0000259" key="9">
    <source>
        <dbReference type="PROSITE" id="PS51722"/>
    </source>
</evidence>
<dbReference type="Pfam" id="PF00009">
    <property type="entry name" value="GTP_EFTU"/>
    <property type="match status" value="1"/>
</dbReference>
<dbReference type="GO" id="GO:0005525">
    <property type="term" value="F:GTP binding"/>
    <property type="evidence" value="ECO:0007669"/>
    <property type="project" value="UniProtKB-UniRule"/>
</dbReference>
<dbReference type="OrthoDB" id="9801591at2"/>
<keyword evidence="5 8" id="KW-0648">Protein biosynthesis</keyword>
<feature type="binding site" evidence="8">
    <location>
        <begin position="20"/>
        <end position="27"/>
    </location>
    <ligand>
        <name>GTP</name>
        <dbReference type="ChEBI" id="CHEBI:37565"/>
    </ligand>
</feature>
<evidence type="ECO:0000256" key="8">
    <source>
        <dbReference type="HAMAP-Rule" id="MF_00072"/>
    </source>
</evidence>
<evidence type="ECO:0000256" key="7">
    <source>
        <dbReference type="ARBA" id="ARBA00073639"/>
    </source>
</evidence>
<dbReference type="GO" id="GO:0016149">
    <property type="term" value="F:translation release factor activity, codon specific"/>
    <property type="evidence" value="ECO:0007669"/>
    <property type="project" value="UniProtKB-UniRule"/>
</dbReference>
<dbReference type="FunFam" id="3.40.50.300:FF:000542">
    <property type="entry name" value="Peptide chain release factor 3"/>
    <property type="match status" value="1"/>
</dbReference>
<dbReference type="InterPro" id="IPR041732">
    <property type="entry name" value="RF3_GTP-bd"/>
</dbReference>
<dbReference type="Gene3D" id="3.30.70.3280">
    <property type="entry name" value="Peptide chain release factor 3, domain III"/>
    <property type="match status" value="1"/>
</dbReference>
<dbReference type="Proteomes" id="UP000239002">
    <property type="component" value="Unassembled WGS sequence"/>
</dbReference>
<dbReference type="NCBIfam" id="TIGR00503">
    <property type="entry name" value="prfC"/>
    <property type="match status" value="1"/>
</dbReference>
<proteinExistence type="inferred from homology"/>
<evidence type="ECO:0000256" key="1">
    <source>
        <dbReference type="ARBA" id="ARBA00004496"/>
    </source>
</evidence>
<comment type="caution">
    <text evidence="10">The sequence shown here is derived from an EMBL/GenBank/DDBJ whole genome shotgun (WGS) entry which is preliminary data.</text>
</comment>
<feature type="binding site" evidence="8">
    <location>
        <begin position="142"/>
        <end position="145"/>
    </location>
    <ligand>
        <name>GTP</name>
        <dbReference type="ChEBI" id="CHEBI:37565"/>
    </ligand>
</feature>
<comment type="subcellular location">
    <subcellularLocation>
        <location evidence="1 8">Cytoplasm</location>
    </subcellularLocation>
</comment>
<sequence length="539" mass="60962">MNKKQFEKEVARRRTFGIISHPDAGKTTLTEKLLLYGGAIQEAGAVKNNKIKKGATSDFMEIERQRGISVATSVLAFEYDGIKINILDTPGHKDFAEDTFRTLTAVDSVIVVIDVAKGVEEQTKKLVEVCRMRNIPMIVFINKMDREGKDAFDLMDEIEQMLGLRVTPLSFPIGMGYDLKGIYNIHKQNINLFTGASSKEIHKTKAISDINDTELDKLVGEQAASTLRDELELVDGIYPAFDRKEYLDGDLQPVFFGSALHNFGVKELLDGFIEIAPEPRPKKAEERLVEPKEDQFSGFVFKIHANMDPKHRDRLAFIKIVSGVFERNKAYKHIRLDKNLKFSSPNAFFAEKKEIVDESFPGDIVGLHDTGNFKIGDTLTSGETLHYKGIPSFSPEHFRYINNSDPMKSKQLAKGIDQLMDEGVAQLFTLELNGRKVIGTVGALQFEVIQYRLEHEYGAKCSYENLNVHKACWVDESVAKPEEFTDFKRVKSKFLCKDKRGQLVFLADSSFSLQMTQQKYPSIKFHFISEFEPAAEALV</sequence>
<gene>
    <name evidence="8" type="primary">prfC</name>
    <name evidence="10" type="ORF">LY01_03002</name>
</gene>
<dbReference type="InterPro" id="IPR053905">
    <property type="entry name" value="EF-G-like_DII"/>
</dbReference>
<dbReference type="PANTHER" id="PTHR43556">
    <property type="entry name" value="PEPTIDE CHAIN RELEASE FACTOR RF3"/>
    <property type="match status" value="1"/>
</dbReference>
<dbReference type="Gene3D" id="3.40.50.300">
    <property type="entry name" value="P-loop containing nucleotide triphosphate hydrolases"/>
    <property type="match status" value="2"/>
</dbReference>
<reference evidence="10 11" key="1">
    <citation type="submission" date="2018-02" db="EMBL/GenBank/DDBJ databases">
        <title>Genomic Encyclopedia of Archaeal and Bacterial Type Strains, Phase II (KMG-II): from individual species to whole genera.</title>
        <authorList>
            <person name="Goeker M."/>
        </authorList>
    </citation>
    <scope>NUCLEOTIDE SEQUENCE [LARGE SCALE GENOMIC DNA]</scope>
    <source>
        <strain evidence="10 11">DSM 16809</strain>
    </source>
</reference>
<dbReference type="AlphaFoldDB" id="A0A2S6IDS3"/>
<dbReference type="InterPro" id="IPR000795">
    <property type="entry name" value="T_Tr_GTP-bd_dom"/>
</dbReference>
<dbReference type="CDD" id="cd04169">
    <property type="entry name" value="RF3"/>
    <property type="match status" value="1"/>
</dbReference>
<evidence type="ECO:0000256" key="6">
    <source>
        <dbReference type="ARBA" id="ARBA00023134"/>
    </source>
</evidence>
<dbReference type="CDD" id="cd16259">
    <property type="entry name" value="RF3_III"/>
    <property type="match status" value="1"/>
</dbReference>
<dbReference type="SUPFAM" id="SSF52540">
    <property type="entry name" value="P-loop containing nucleoside triphosphate hydrolases"/>
    <property type="match status" value="1"/>
</dbReference>
<evidence type="ECO:0000256" key="2">
    <source>
        <dbReference type="ARBA" id="ARBA00009978"/>
    </source>
</evidence>
<evidence type="ECO:0000313" key="11">
    <source>
        <dbReference type="Proteomes" id="UP000239002"/>
    </source>
</evidence>
<evidence type="ECO:0000313" key="10">
    <source>
        <dbReference type="EMBL" id="PPK92372.1"/>
    </source>
</evidence>
<dbReference type="EMBL" id="PTJE01000012">
    <property type="protein sequence ID" value="PPK92372.1"/>
    <property type="molecule type" value="Genomic_DNA"/>
</dbReference>
<dbReference type="Pfam" id="PF22042">
    <property type="entry name" value="EF-G_D2"/>
    <property type="match status" value="1"/>
</dbReference>
<evidence type="ECO:0000256" key="5">
    <source>
        <dbReference type="ARBA" id="ARBA00022917"/>
    </source>
</evidence>
<evidence type="ECO:0000256" key="3">
    <source>
        <dbReference type="ARBA" id="ARBA00022490"/>
    </source>
</evidence>
<dbReference type="NCBIfam" id="TIGR00231">
    <property type="entry name" value="small_GTP"/>
    <property type="match status" value="1"/>
</dbReference>
<evidence type="ECO:0000256" key="4">
    <source>
        <dbReference type="ARBA" id="ARBA00022741"/>
    </source>
</evidence>
<dbReference type="GO" id="GO:0016150">
    <property type="term" value="F:translation release factor activity, codon nonspecific"/>
    <property type="evidence" value="ECO:0007669"/>
    <property type="project" value="TreeGrafter"/>
</dbReference>
<keyword evidence="11" id="KW-1185">Reference proteome</keyword>
<accession>A0A2S6IDS3</accession>
<dbReference type="InterPro" id="IPR005225">
    <property type="entry name" value="Small_GTP-bd"/>
</dbReference>
<dbReference type="NCBIfam" id="NF001964">
    <property type="entry name" value="PRK00741.1"/>
    <property type="match status" value="1"/>
</dbReference>
<name>A0A2S6IDS3_9FLAO</name>
<keyword evidence="3 8" id="KW-0963">Cytoplasm</keyword>
<dbReference type="GO" id="GO:0005829">
    <property type="term" value="C:cytosol"/>
    <property type="evidence" value="ECO:0007669"/>
    <property type="project" value="TreeGrafter"/>
</dbReference>
<dbReference type="PROSITE" id="PS00301">
    <property type="entry name" value="G_TR_1"/>
    <property type="match status" value="1"/>
</dbReference>
<organism evidence="10 11">
    <name type="scientific">Nonlabens xylanidelens</name>
    <dbReference type="NCBI Taxonomy" id="191564"/>
    <lineage>
        <taxon>Bacteria</taxon>
        <taxon>Pseudomonadati</taxon>
        <taxon>Bacteroidota</taxon>
        <taxon>Flavobacteriia</taxon>
        <taxon>Flavobacteriales</taxon>
        <taxon>Flavobacteriaceae</taxon>
        <taxon>Nonlabens</taxon>
    </lineage>
</organism>
<dbReference type="SUPFAM" id="SSF54980">
    <property type="entry name" value="EF-G C-terminal domain-like"/>
    <property type="match status" value="1"/>
</dbReference>
<feature type="domain" description="Tr-type G" evidence="9">
    <location>
        <begin position="11"/>
        <end position="280"/>
    </location>
</feature>
<protein>
    <recommendedName>
        <fullName evidence="7 8">Peptide chain release factor 3</fullName>
        <shortName evidence="8">RF-3</shortName>
    </recommendedName>
</protein>
<feature type="binding site" evidence="8">
    <location>
        <begin position="88"/>
        <end position="92"/>
    </location>
    <ligand>
        <name>GTP</name>
        <dbReference type="ChEBI" id="CHEBI:37565"/>
    </ligand>
</feature>
<dbReference type="InterPro" id="IPR031157">
    <property type="entry name" value="G_TR_CS"/>
</dbReference>
<keyword evidence="4 8" id="KW-0547">Nucleotide-binding</keyword>
<dbReference type="Pfam" id="PF16658">
    <property type="entry name" value="RF3_C"/>
    <property type="match status" value="1"/>
</dbReference>
<dbReference type="PROSITE" id="PS51722">
    <property type="entry name" value="G_TR_2"/>
    <property type="match status" value="1"/>
</dbReference>
<dbReference type="PRINTS" id="PR00315">
    <property type="entry name" value="ELONGATNFCT"/>
</dbReference>
<dbReference type="InterPro" id="IPR004548">
    <property type="entry name" value="PrfC"/>
</dbReference>
<keyword evidence="6 8" id="KW-0342">GTP-binding</keyword>
<dbReference type="InterPro" id="IPR009000">
    <property type="entry name" value="Transl_B-barrel_sf"/>
</dbReference>
<comment type="similarity">
    <text evidence="2 8">Belongs to the TRAFAC class translation factor GTPase superfamily. Classic translation factor GTPase family. PrfC subfamily.</text>
</comment>
<comment type="function">
    <text evidence="8">Increases the formation of ribosomal termination complexes and stimulates activities of RF-1 and RF-2. It binds guanine nucleotides and has strong preference for UGA stop codons. It may interact directly with the ribosome. The stimulation of RF-1 and RF-2 is significantly reduced by GTP and GDP, but not by GMP.</text>
</comment>
<dbReference type="InterPro" id="IPR032090">
    <property type="entry name" value="RF3_C"/>
</dbReference>
<dbReference type="FunFam" id="3.30.70.3280:FF:000001">
    <property type="entry name" value="Peptide chain release factor 3"/>
    <property type="match status" value="1"/>
</dbReference>
<dbReference type="HAMAP" id="MF_00072">
    <property type="entry name" value="Rel_fac_3"/>
    <property type="match status" value="1"/>
</dbReference>
<dbReference type="PANTHER" id="PTHR43556:SF2">
    <property type="entry name" value="PEPTIDE CHAIN RELEASE FACTOR RF3"/>
    <property type="match status" value="1"/>
</dbReference>
<dbReference type="SUPFAM" id="SSF50447">
    <property type="entry name" value="Translation proteins"/>
    <property type="match status" value="1"/>
</dbReference>
<dbReference type="InterPro" id="IPR038467">
    <property type="entry name" value="RF3_dom_3_sf"/>
</dbReference>
<dbReference type="InterPro" id="IPR035647">
    <property type="entry name" value="EFG_III/V"/>
</dbReference>
<dbReference type="RefSeq" id="WP_104516790.1">
    <property type="nucleotide sequence ID" value="NZ_MQVW01000026.1"/>
</dbReference>
<dbReference type="GO" id="GO:0006449">
    <property type="term" value="P:regulation of translational termination"/>
    <property type="evidence" value="ECO:0007669"/>
    <property type="project" value="UniProtKB-UniRule"/>
</dbReference>
<dbReference type="InterPro" id="IPR027417">
    <property type="entry name" value="P-loop_NTPase"/>
</dbReference>
<dbReference type="GO" id="GO:0003924">
    <property type="term" value="F:GTPase activity"/>
    <property type="evidence" value="ECO:0007669"/>
    <property type="project" value="InterPro"/>
</dbReference>